<dbReference type="InterPro" id="IPR012337">
    <property type="entry name" value="RNaseH-like_sf"/>
</dbReference>
<dbReference type="Gene3D" id="3.30.420.10">
    <property type="entry name" value="Ribonuclease H-like superfamily/Ribonuclease H"/>
    <property type="match status" value="1"/>
</dbReference>
<accession>A0A0K2UI99</accession>
<dbReference type="AlphaFoldDB" id="A0A0K2UI99"/>
<protein>
    <submittedName>
        <fullName evidence="1">Putative LOC100890456 [Strongylocentrotus purpuratus]</fullName>
    </submittedName>
</protein>
<proteinExistence type="predicted"/>
<dbReference type="InterPro" id="IPR036397">
    <property type="entry name" value="RNaseH_sf"/>
</dbReference>
<dbReference type="EMBL" id="HACA01020035">
    <property type="protein sequence ID" value="CDW37396.1"/>
    <property type="molecule type" value="Transcribed_RNA"/>
</dbReference>
<dbReference type="PANTHER" id="PTHR37984">
    <property type="entry name" value="PROTEIN CBG26694"/>
    <property type="match status" value="1"/>
</dbReference>
<evidence type="ECO:0000313" key="1">
    <source>
        <dbReference type="EMBL" id="CDW37396.1"/>
    </source>
</evidence>
<sequence>MNSDIEEMIRTCRKCIERLPSLPKETMIRDPIPMRSFESTSADLFEYGENHYLVYGDRLSGYPYVEEFKRVPSLGEVIVTLRKIFSEHGIPVKIRTD</sequence>
<dbReference type="OrthoDB" id="6378412at2759"/>
<dbReference type="PANTHER" id="PTHR37984:SF5">
    <property type="entry name" value="PROTEIN NYNRIN-LIKE"/>
    <property type="match status" value="1"/>
</dbReference>
<name>A0A0K2UI99_LEPSM</name>
<organism evidence="1">
    <name type="scientific">Lepeophtheirus salmonis</name>
    <name type="common">Salmon louse</name>
    <name type="synonym">Caligus salmonis</name>
    <dbReference type="NCBI Taxonomy" id="72036"/>
    <lineage>
        <taxon>Eukaryota</taxon>
        <taxon>Metazoa</taxon>
        <taxon>Ecdysozoa</taxon>
        <taxon>Arthropoda</taxon>
        <taxon>Crustacea</taxon>
        <taxon>Multicrustacea</taxon>
        <taxon>Hexanauplia</taxon>
        <taxon>Copepoda</taxon>
        <taxon>Siphonostomatoida</taxon>
        <taxon>Caligidae</taxon>
        <taxon>Lepeophtheirus</taxon>
    </lineage>
</organism>
<dbReference type="SUPFAM" id="SSF53098">
    <property type="entry name" value="Ribonuclease H-like"/>
    <property type="match status" value="1"/>
</dbReference>
<reference evidence="1" key="1">
    <citation type="submission" date="2014-05" db="EMBL/GenBank/DDBJ databases">
        <authorList>
            <person name="Chronopoulou M."/>
        </authorList>
    </citation>
    <scope>NUCLEOTIDE SEQUENCE</scope>
    <source>
        <tissue evidence="1">Whole organism</tissue>
    </source>
</reference>
<dbReference type="GO" id="GO:0003676">
    <property type="term" value="F:nucleic acid binding"/>
    <property type="evidence" value="ECO:0007669"/>
    <property type="project" value="InterPro"/>
</dbReference>
<dbReference type="InterPro" id="IPR050951">
    <property type="entry name" value="Retrovirus_Pol_polyprotein"/>
</dbReference>